<dbReference type="CDD" id="cd00086">
    <property type="entry name" value="homeodomain"/>
    <property type="match status" value="1"/>
</dbReference>
<dbReference type="InterPro" id="IPR017995">
    <property type="entry name" value="Homeobox_antennapedia"/>
</dbReference>
<dbReference type="FunFam" id="1.10.10.60:FF:000055">
    <property type="entry name" value="Homeobox protein Hox-A5"/>
    <property type="match status" value="1"/>
</dbReference>
<dbReference type="KEGG" id="pmrn:116940931"/>
<evidence type="ECO:0000256" key="7">
    <source>
        <dbReference type="ARBA" id="ARBA00023163"/>
    </source>
</evidence>
<accession>A0AAJ7SZ80</accession>
<keyword evidence="14" id="KW-1185">Reference proteome</keyword>
<evidence type="ECO:0000313" key="14">
    <source>
        <dbReference type="Proteomes" id="UP001318040"/>
    </source>
</evidence>
<evidence type="ECO:0000256" key="2">
    <source>
        <dbReference type="ARBA" id="ARBA00009107"/>
    </source>
</evidence>
<evidence type="ECO:0000256" key="4">
    <source>
        <dbReference type="ARBA" id="ARBA00023015"/>
    </source>
</evidence>
<evidence type="ECO:0000256" key="6">
    <source>
        <dbReference type="ARBA" id="ARBA00023155"/>
    </source>
</evidence>
<evidence type="ECO:0000256" key="12">
    <source>
        <dbReference type="SAM" id="MobiDB-lite"/>
    </source>
</evidence>
<feature type="region of interest" description="Disordered" evidence="12">
    <location>
        <begin position="77"/>
        <end position="104"/>
    </location>
</feature>
<dbReference type="GO" id="GO:0009952">
    <property type="term" value="P:anterior/posterior pattern specification"/>
    <property type="evidence" value="ECO:0007669"/>
    <property type="project" value="TreeGrafter"/>
</dbReference>
<evidence type="ECO:0000256" key="1">
    <source>
        <dbReference type="ARBA" id="ARBA00004123"/>
    </source>
</evidence>
<dbReference type="SUPFAM" id="SSF46689">
    <property type="entry name" value="Homeodomain-like"/>
    <property type="match status" value="1"/>
</dbReference>
<dbReference type="GO" id="GO:0000978">
    <property type="term" value="F:RNA polymerase II cis-regulatory region sequence-specific DNA binding"/>
    <property type="evidence" value="ECO:0007669"/>
    <property type="project" value="TreeGrafter"/>
</dbReference>
<evidence type="ECO:0000313" key="15">
    <source>
        <dbReference type="RefSeq" id="XP_032807212.1"/>
    </source>
</evidence>
<dbReference type="PANTHER" id="PTHR45659:SF4">
    <property type="entry name" value="HOMEOBOX PROTEIN ABDOMINAL-A"/>
    <property type="match status" value="1"/>
</dbReference>
<dbReference type="InterPro" id="IPR020479">
    <property type="entry name" value="HD_metazoa"/>
</dbReference>
<dbReference type="GO" id="GO:0005634">
    <property type="term" value="C:nucleus"/>
    <property type="evidence" value="ECO:0007669"/>
    <property type="project" value="UniProtKB-SubCell"/>
</dbReference>
<evidence type="ECO:0000256" key="9">
    <source>
        <dbReference type="PROSITE-ProRule" id="PRU00108"/>
    </source>
</evidence>
<comment type="similarity">
    <text evidence="2 11">Belongs to the Antp homeobox family.</text>
</comment>
<feature type="domain" description="Homeobox" evidence="13">
    <location>
        <begin position="191"/>
        <end position="251"/>
    </location>
</feature>
<dbReference type="PROSITE" id="PS00032">
    <property type="entry name" value="ANTENNAPEDIA"/>
    <property type="match status" value="1"/>
</dbReference>
<keyword evidence="3" id="KW-0217">Developmental protein</keyword>
<keyword evidence="8 9" id="KW-0539">Nucleus</keyword>
<dbReference type="PRINTS" id="PR00025">
    <property type="entry name" value="ANTENNAPEDIA"/>
</dbReference>
<proteinExistence type="inferred from homology"/>
<feature type="region of interest" description="Disordered" evidence="12">
    <location>
        <begin position="252"/>
        <end position="277"/>
    </location>
</feature>
<dbReference type="InterPro" id="IPR009057">
    <property type="entry name" value="Homeodomain-like_sf"/>
</dbReference>
<dbReference type="AlphaFoldDB" id="A0AAJ7SZ80"/>
<name>A0AAJ7SZ80_PETMA</name>
<gene>
    <name evidence="15" type="primary">LOC116940931</name>
</gene>
<reference evidence="15" key="1">
    <citation type="submission" date="2025-08" db="UniProtKB">
        <authorList>
            <consortium name="RefSeq"/>
        </authorList>
    </citation>
    <scope>IDENTIFICATION</scope>
    <source>
        <tissue evidence="15">Sperm</tissue>
    </source>
</reference>
<dbReference type="PANTHER" id="PTHR45659">
    <property type="entry name" value="HOMEOBOX PROTEIN HOX"/>
    <property type="match status" value="1"/>
</dbReference>
<dbReference type="PROSITE" id="PS00027">
    <property type="entry name" value="HOMEOBOX_1"/>
    <property type="match status" value="1"/>
</dbReference>
<dbReference type="PRINTS" id="PR00024">
    <property type="entry name" value="HOMEOBOX"/>
</dbReference>
<evidence type="ECO:0000256" key="3">
    <source>
        <dbReference type="ARBA" id="ARBA00022473"/>
    </source>
</evidence>
<keyword evidence="6 9" id="KW-0371">Homeobox</keyword>
<dbReference type="InterPro" id="IPR017970">
    <property type="entry name" value="Homeobox_CS"/>
</dbReference>
<dbReference type="SMART" id="SM00389">
    <property type="entry name" value="HOX"/>
    <property type="match status" value="1"/>
</dbReference>
<dbReference type="Pfam" id="PF00046">
    <property type="entry name" value="Homeodomain"/>
    <property type="match status" value="1"/>
</dbReference>
<dbReference type="Gene3D" id="1.10.10.60">
    <property type="entry name" value="Homeodomain-like"/>
    <property type="match status" value="1"/>
</dbReference>
<dbReference type="InterPro" id="IPR001356">
    <property type="entry name" value="HD"/>
</dbReference>
<evidence type="ECO:0000256" key="5">
    <source>
        <dbReference type="ARBA" id="ARBA00023125"/>
    </source>
</evidence>
<evidence type="ECO:0000256" key="11">
    <source>
        <dbReference type="RuleBase" id="RU004442"/>
    </source>
</evidence>
<dbReference type="InterPro" id="IPR001827">
    <property type="entry name" value="Homeobox_Antennapedia_CS"/>
</dbReference>
<dbReference type="Proteomes" id="UP001318040">
    <property type="component" value="Chromosome 10"/>
</dbReference>
<keyword evidence="7" id="KW-0804">Transcription</keyword>
<sequence length="277" mass="30023">MIPAGRYCCGLYGQQQQHQHQHQQQHQHHHVSGGGRVAVQETNPLATTSGTASATASLCVPKAATAALARGSVQQTAAAAGRRDERGNSCSSNNSGSGGSNGALRGAATALQIRADRGDAESLGPVPGPEGSHGHPGSGSHVVVVAAAAAAAAIGVAATGGRQQQQQHREEQQQHQIFPWMRRSHQAQEGQDSRRARTAYSRYQTLELEKEFHFNRYLTRRRRVEIAHSLCLTERQIKIWFQNRRMKWKKETRTGGGGLAHLASSTQRSSELEIQPR</sequence>
<dbReference type="RefSeq" id="XP_032807212.1">
    <property type="nucleotide sequence ID" value="XM_032951321.1"/>
</dbReference>
<keyword evidence="5 9" id="KW-0238">DNA-binding</keyword>
<keyword evidence="4" id="KW-0805">Transcription regulation</keyword>
<evidence type="ECO:0000259" key="13">
    <source>
        <dbReference type="PROSITE" id="PS50071"/>
    </source>
</evidence>
<organism evidence="14 15">
    <name type="scientific">Petromyzon marinus</name>
    <name type="common">Sea lamprey</name>
    <dbReference type="NCBI Taxonomy" id="7757"/>
    <lineage>
        <taxon>Eukaryota</taxon>
        <taxon>Metazoa</taxon>
        <taxon>Chordata</taxon>
        <taxon>Craniata</taxon>
        <taxon>Vertebrata</taxon>
        <taxon>Cyclostomata</taxon>
        <taxon>Hyperoartia</taxon>
        <taxon>Petromyzontiformes</taxon>
        <taxon>Petromyzontidae</taxon>
        <taxon>Petromyzon</taxon>
    </lineage>
</organism>
<feature type="DNA-binding region" description="Homeobox" evidence="9">
    <location>
        <begin position="193"/>
        <end position="252"/>
    </location>
</feature>
<dbReference type="GO" id="GO:0000122">
    <property type="term" value="P:negative regulation of transcription by RNA polymerase II"/>
    <property type="evidence" value="ECO:0007669"/>
    <property type="project" value="TreeGrafter"/>
</dbReference>
<dbReference type="GO" id="GO:0000981">
    <property type="term" value="F:DNA-binding transcription factor activity, RNA polymerase II-specific"/>
    <property type="evidence" value="ECO:0007669"/>
    <property type="project" value="InterPro"/>
</dbReference>
<dbReference type="InterPro" id="IPR050296">
    <property type="entry name" value="Antp_homeobox"/>
</dbReference>
<comment type="subcellular location">
    <subcellularLocation>
        <location evidence="1 9 10">Nucleus</location>
    </subcellularLocation>
</comment>
<evidence type="ECO:0000256" key="8">
    <source>
        <dbReference type="ARBA" id="ARBA00023242"/>
    </source>
</evidence>
<protein>
    <submittedName>
        <fullName evidence="15">Homeobox protein Hox-B5a-like isoform X1</fullName>
    </submittedName>
</protein>
<evidence type="ECO:0000256" key="10">
    <source>
        <dbReference type="RuleBase" id="RU000682"/>
    </source>
</evidence>
<dbReference type="PROSITE" id="PS50071">
    <property type="entry name" value="HOMEOBOX_2"/>
    <property type="match status" value="1"/>
</dbReference>
<feature type="region of interest" description="Disordered" evidence="12">
    <location>
        <begin position="119"/>
        <end position="139"/>
    </location>
</feature>